<evidence type="ECO:0000313" key="6">
    <source>
        <dbReference type="Proteomes" id="UP000824469"/>
    </source>
</evidence>
<dbReference type="Proteomes" id="UP000824469">
    <property type="component" value="Unassembled WGS sequence"/>
</dbReference>
<sequence>RIQRRSPKLFDSDDDSLSTTSTGGLSDLTIAPEVEVEGSEDLVLDSYLDALYEKRGSTRENGLKGFINAFTSDVQHEFAESKNETLLDQFMKSMKRGSSVEVALAAHAAGLLAITIGAGEIAHKLMEDSIPNFCRACKIGLDAENYSMVLQSLAVVTFVGGNDFEETEKSMDLLWQQVLGTNKTQLALKAAAISAWAFLLTTVPTHRIDSHFHKKYLPMLSTLLEVDNRAVRIAAGEAIALIFDALDSKDESGDDSYLDPASLDVDNVLEMSILKQMKALSIEASGKGSSKKDLNSQRSSFRDFLASIEDGMKPEATVKLQNGDVVNVSTWIQIIQTNFLRHFLGGGFQKHMQANSLLHEVFNFTPNQEKQQALSAKEKRLYMSPNSAVSKARTQQRNKRRTAKLERVSSE</sequence>
<keyword evidence="6" id="KW-1185">Reference proteome</keyword>
<evidence type="ECO:0000313" key="5">
    <source>
        <dbReference type="EMBL" id="KAH9329643.1"/>
    </source>
</evidence>
<feature type="domain" description="Interferon-related developmental regulator N-terminal" evidence="4">
    <location>
        <begin position="30"/>
        <end position="309"/>
    </location>
</feature>
<dbReference type="InterPro" id="IPR011989">
    <property type="entry name" value="ARM-like"/>
</dbReference>
<dbReference type="InterPro" id="IPR039777">
    <property type="entry name" value="IFRD"/>
</dbReference>
<feature type="region of interest" description="Disordered" evidence="2">
    <location>
        <begin position="374"/>
        <end position="411"/>
    </location>
</feature>
<dbReference type="Gene3D" id="1.25.10.10">
    <property type="entry name" value="Leucine-rich Repeat Variant"/>
    <property type="match status" value="1"/>
</dbReference>
<dbReference type="OMA" id="QCFEAIF"/>
<accession>A0AA38LLS4</accession>
<comment type="caution">
    <text evidence="5">The sequence shown here is derived from an EMBL/GenBank/DDBJ whole genome shotgun (WGS) entry which is preliminary data.</text>
</comment>
<protein>
    <recommendedName>
        <fullName evidence="7">Interferon-related developmental regulator 1</fullName>
    </recommendedName>
</protein>
<feature type="domain" description="Interferon-related developmental regulator C-terminal" evidence="3">
    <location>
        <begin position="355"/>
        <end position="401"/>
    </location>
</feature>
<dbReference type="AlphaFoldDB" id="A0AA38LLS4"/>
<reference evidence="5 6" key="1">
    <citation type="journal article" date="2021" name="Nat. Plants">
        <title>The Taxus genome provides insights into paclitaxel biosynthesis.</title>
        <authorList>
            <person name="Xiong X."/>
            <person name="Gou J."/>
            <person name="Liao Q."/>
            <person name="Li Y."/>
            <person name="Zhou Q."/>
            <person name="Bi G."/>
            <person name="Li C."/>
            <person name="Du R."/>
            <person name="Wang X."/>
            <person name="Sun T."/>
            <person name="Guo L."/>
            <person name="Liang H."/>
            <person name="Lu P."/>
            <person name="Wu Y."/>
            <person name="Zhang Z."/>
            <person name="Ro D.K."/>
            <person name="Shang Y."/>
            <person name="Huang S."/>
            <person name="Yan J."/>
        </authorList>
    </citation>
    <scope>NUCLEOTIDE SEQUENCE [LARGE SCALE GENOMIC DNA]</scope>
    <source>
        <strain evidence="5">Ta-2019</strain>
    </source>
</reference>
<evidence type="ECO:0000256" key="2">
    <source>
        <dbReference type="SAM" id="MobiDB-lite"/>
    </source>
</evidence>
<dbReference type="EMBL" id="JAHRHJ020000001">
    <property type="protein sequence ID" value="KAH9329643.1"/>
    <property type="molecule type" value="Genomic_DNA"/>
</dbReference>
<organism evidence="5 6">
    <name type="scientific">Taxus chinensis</name>
    <name type="common">Chinese yew</name>
    <name type="synonym">Taxus wallichiana var. chinensis</name>
    <dbReference type="NCBI Taxonomy" id="29808"/>
    <lineage>
        <taxon>Eukaryota</taxon>
        <taxon>Viridiplantae</taxon>
        <taxon>Streptophyta</taxon>
        <taxon>Embryophyta</taxon>
        <taxon>Tracheophyta</taxon>
        <taxon>Spermatophyta</taxon>
        <taxon>Pinopsida</taxon>
        <taxon>Pinidae</taxon>
        <taxon>Conifers II</taxon>
        <taxon>Cupressales</taxon>
        <taxon>Taxaceae</taxon>
        <taxon>Taxus</taxon>
    </lineage>
</organism>
<feature type="compositionally biased region" description="Polar residues" evidence="2">
    <location>
        <begin position="384"/>
        <end position="393"/>
    </location>
</feature>
<dbReference type="InterPro" id="IPR006921">
    <property type="entry name" value="Interferon-rel_develop_reg_C"/>
</dbReference>
<evidence type="ECO:0000256" key="1">
    <source>
        <dbReference type="ARBA" id="ARBA00008828"/>
    </source>
</evidence>
<feature type="region of interest" description="Disordered" evidence="2">
    <location>
        <begin position="1"/>
        <end position="24"/>
    </location>
</feature>
<evidence type="ECO:0008006" key="7">
    <source>
        <dbReference type="Google" id="ProtNLM"/>
    </source>
</evidence>
<comment type="similarity">
    <text evidence="1">Belongs to the IFRD family.</text>
</comment>
<name>A0AA38LLS4_TAXCH</name>
<dbReference type="PANTHER" id="PTHR12354:SF1">
    <property type="entry name" value="INTERFERON-RELATED DEVELOPMENTAL REGULATOR 1"/>
    <property type="match status" value="1"/>
</dbReference>
<gene>
    <name evidence="5" type="ORF">KI387_001751</name>
</gene>
<dbReference type="SUPFAM" id="SSF48371">
    <property type="entry name" value="ARM repeat"/>
    <property type="match status" value="1"/>
</dbReference>
<feature type="non-terminal residue" evidence="5">
    <location>
        <position position="1"/>
    </location>
</feature>
<dbReference type="PANTHER" id="PTHR12354">
    <property type="entry name" value="INTERFERON-RELATED DEVELOPMENTAL REGULATOR"/>
    <property type="match status" value="1"/>
</dbReference>
<evidence type="ECO:0000259" key="4">
    <source>
        <dbReference type="Pfam" id="PF05004"/>
    </source>
</evidence>
<evidence type="ECO:0000259" key="3">
    <source>
        <dbReference type="Pfam" id="PF04836"/>
    </source>
</evidence>
<proteinExistence type="inferred from homology"/>
<dbReference type="Pfam" id="PF05004">
    <property type="entry name" value="IFRD"/>
    <property type="match status" value="1"/>
</dbReference>
<dbReference type="InterPro" id="IPR007701">
    <property type="entry name" value="Interferon-rel_develop_reg_N"/>
</dbReference>
<dbReference type="InterPro" id="IPR016024">
    <property type="entry name" value="ARM-type_fold"/>
</dbReference>
<dbReference type="Pfam" id="PF04836">
    <property type="entry name" value="IFRD_C"/>
    <property type="match status" value="1"/>
</dbReference>